<protein>
    <submittedName>
        <fullName evidence="2">Uncharacterized protein</fullName>
    </submittedName>
</protein>
<dbReference type="AlphaFoldDB" id="A0A3N7EJ54"/>
<proteinExistence type="predicted"/>
<accession>A0A3N7EJ54</accession>
<dbReference type="InParanoid" id="A0A3N7EJ54"/>
<dbReference type="Proteomes" id="UP000006729">
    <property type="component" value="Chromosome 1"/>
</dbReference>
<keyword evidence="3" id="KW-1185">Reference proteome</keyword>
<gene>
    <name evidence="2" type="ORF">POPTR_001G382300</name>
</gene>
<evidence type="ECO:0000313" key="2">
    <source>
        <dbReference type="EMBL" id="RQO85872.1"/>
    </source>
</evidence>
<organism evidence="2 3">
    <name type="scientific">Populus trichocarpa</name>
    <name type="common">Western balsam poplar</name>
    <name type="synonym">Populus balsamifera subsp. trichocarpa</name>
    <dbReference type="NCBI Taxonomy" id="3694"/>
    <lineage>
        <taxon>Eukaryota</taxon>
        <taxon>Viridiplantae</taxon>
        <taxon>Streptophyta</taxon>
        <taxon>Embryophyta</taxon>
        <taxon>Tracheophyta</taxon>
        <taxon>Spermatophyta</taxon>
        <taxon>Magnoliopsida</taxon>
        <taxon>eudicotyledons</taxon>
        <taxon>Gunneridae</taxon>
        <taxon>Pentapetalae</taxon>
        <taxon>rosids</taxon>
        <taxon>fabids</taxon>
        <taxon>Malpighiales</taxon>
        <taxon>Salicaceae</taxon>
        <taxon>Saliceae</taxon>
        <taxon>Populus</taxon>
    </lineage>
</organism>
<reference evidence="2 3" key="1">
    <citation type="journal article" date="2006" name="Science">
        <title>The genome of black cottonwood, Populus trichocarpa (Torr. &amp; Gray).</title>
        <authorList>
            <person name="Tuskan G.A."/>
            <person name="Difazio S."/>
            <person name="Jansson S."/>
            <person name="Bohlmann J."/>
            <person name="Grigoriev I."/>
            <person name="Hellsten U."/>
            <person name="Putnam N."/>
            <person name="Ralph S."/>
            <person name="Rombauts S."/>
            <person name="Salamov A."/>
            <person name="Schein J."/>
            <person name="Sterck L."/>
            <person name="Aerts A."/>
            <person name="Bhalerao R.R."/>
            <person name="Bhalerao R.P."/>
            <person name="Blaudez D."/>
            <person name="Boerjan W."/>
            <person name="Brun A."/>
            <person name="Brunner A."/>
            <person name="Busov V."/>
            <person name="Campbell M."/>
            <person name="Carlson J."/>
            <person name="Chalot M."/>
            <person name="Chapman J."/>
            <person name="Chen G.L."/>
            <person name="Cooper D."/>
            <person name="Coutinho P.M."/>
            <person name="Couturier J."/>
            <person name="Covert S."/>
            <person name="Cronk Q."/>
            <person name="Cunningham R."/>
            <person name="Davis J."/>
            <person name="Degroeve S."/>
            <person name="Dejardin A."/>
            <person name="Depamphilis C."/>
            <person name="Detter J."/>
            <person name="Dirks B."/>
            <person name="Dubchak I."/>
            <person name="Duplessis S."/>
            <person name="Ehlting J."/>
            <person name="Ellis B."/>
            <person name="Gendler K."/>
            <person name="Goodstein D."/>
            <person name="Gribskov M."/>
            <person name="Grimwood J."/>
            <person name="Groover A."/>
            <person name="Gunter L."/>
            <person name="Hamberger B."/>
            <person name="Heinze B."/>
            <person name="Helariutta Y."/>
            <person name="Henrissat B."/>
            <person name="Holligan D."/>
            <person name="Holt R."/>
            <person name="Huang W."/>
            <person name="Islam-Faridi N."/>
            <person name="Jones S."/>
            <person name="Jones-Rhoades M."/>
            <person name="Jorgensen R."/>
            <person name="Joshi C."/>
            <person name="Kangasjarvi J."/>
            <person name="Karlsson J."/>
            <person name="Kelleher C."/>
            <person name="Kirkpatrick R."/>
            <person name="Kirst M."/>
            <person name="Kohler A."/>
            <person name="Kalluri U."/>
            <person name="Larimer F."/>
            <person name="Leebens-Mack J."/>
            <person name="Leple J.C."/>
            <person name="Locascio P."/>
            <person name="Lou Y."/>
            <person name="Lucas S."/>
            <person name="Martin F."/>
            <person name="Montanini B."/>
            <person name="Napoli C."/>
            <person name="Nelson D.R."/>
            <person name="Nelson C."/>
            <person name="Nieminen K."/>
            <person name="Nilsson O."/>
            <person name="Pereda V."/>
            <person name="Peter G."/>
            <person name="Philippe R."/>
            <person name="Pilate G."/>
            <person name="Poliakov A."/>
            <person name="Razumovskaya J."/>
            <person name="Richardson P."/>
            <person name="Rinaldi C."/>
            <person name="Ritland K."/>
            <person name="Rouze P."/>
            <person name="Ryaboy D."/>
            <person name="Schmutz J."/>
            <person name="Schrader J."/>
            <person name="Segerman B."/>
            <person name="Shin H."/>
            <person name="Siddiqui A."/>
            <person name="Sterky F."/>
            <person name="Terry A."/>
            <person name="Tsai C.J."/>
            <person name="Uberbacher E."/>
            <person name="Unneberg P."/>
            <person name="Vahala J."/>
            <person name="Wall K."/>
            <person name="Wessler S."/>
            <person name="Yang G."/>
            <person name="Yin T."/>
            <person name="Douglas C."/>
            <person name="Marra M."/>
            <person name="Sandberg G."/>
            <person name="Van de Peer Y."/>
            <person name="Rokhsar D."/>
        </authorList>
    </citation>
    <scope>NUCLEOTIDE SEQUENCE [LARGE SCALE GENOMIC DNA]</scope>
    <source>
        <strain evidence="3">cv. Nisqually</strain>
    </source>
</reference>
<name>A0A3N7EJ54_POPTR</name>
<sequence>MEQPFSPPSYSCSNPFHIVKSGSTNSLRRPATLSPQTNTPLTPTFATIQNNHRNTYTSKLICLFNPNQQPHQPPKISPNPNHRHEKKFIFCVFLKIRDGECDARAKESTNARMNPQILVTFQRMSIRRHRFLVHFQGL</sequence>
<dbReference type="EMBL" id="CM009290">
    <property type="protein sequence ID" value="RQO85872.1"/>
    <property type="molecule type" value="Genomic_DNA"/>
</dbReference>
<evidence type="ECO:0000313" key="3">
    <source>
        <dbReference type="Proteomes" id="UP000006729"/>
    </source>
</evidence>
<evidence type="ECO:0000256" key="1">
    <source>
        <dbReference type="SAM" id="MobiDB-lite"/>
    </source>
</evidence>
<feature type="region of interest" description="Disordered" evidence="1">
    <location>
        <begin position="21"/>
        <end position="45"/>
    </location>
</feature>